<protein>
    <recommendedName>
        <fullName evidence="5">Toprim domain-containing protein</fullName>
    </recommendedName>
</protein>
<proteinExistence type="predicted"/>
<feature type="domain" description="DUF7146" evidence="2">
    <location>
        <begin position="102"/>
        <end position="203"/>
    </location>
</feature>
<evidence type="ECO:0000313" key="3">
    <source>
        <dbReference type="EMBL" id="MBB3877203.1"/>
    </source>
</evidence>
<keyword evidence="4" id="KW-1185">Reference proteome</keyword>
<dbReference type="GeneID" id="78487628"/>
<evidence type="ECO:0000259" key="2">
    <source>
        <dbReference type="Pfam" id="PF23639"/>
    </source>
</evidence>
<organism evidence="3 4">
    <name type="scientific">Sphingomonas aquatilis</name>
    <dbReference type="NCBI Taxonomy" id="93063"/>
    <lineage>
        <taxon>Bacteria</taxon>
        <taxon>Pseudomonadati</taxon>
        <taxon>Pseudomonadota</taxon>
        <taxon>Alphaproteobacteria</taxon>
        <taxon>Sphingomonadales</taxon>
        <taxon>Sphingomonadaceae</taxon>
        <taxon>Sphingomonas</taxon>
    </lineage>
</organism>
<gene>
    <name evidence="3" type="ORF">GGR47_003471</name>
</gene>
<dbReference type="RefSeq" id="WP_240456351.1">
    <property type="nucleotide sequence ID" value="NZ_JACIDB010000012.1"/>
</dbReference>
<dbReference type="AlphaFoldDB" id="A0AAW3TW85"/>
<feature type="domain" description="Toprim" evidence="1">
    <location>
        <begin position="210"/>
        <end position="297"/>
    </location>
</feature>
<dbReference type="EMBL" id="JACIDB010000012">
    <property type="protein sequence ID" value="MBB3877203.1"/>
    <property type="molecule type" value="Genomic_DNA"/>
</dbReference>
<sequence length="306" mass="33711">MIAVQHDAGARPMPRLPLDAEVRAKTIVERLGGVWRGTRGECRCPAHDDVSPSLSVRLGDSAILFHCFAGCTTAEVLKALQRQRLHDRAPLDMPAKEPRRDMSALAVRLWHASKPVVGTLAETYLRARGLTGPYPRSLRFNPKTVLGSGSDKRVMPALIAAVESDLGVIAVQRTFLDPVDILHKPIPKPKVALGLLGTGAIRLAPATDELGLAEGIEDALSAMHWFGTPTWALGGVERLAFVAIPEKVRRIIVYADRGPAAARLLEKAREHLSRHRRELVAHVPDVHNDWNDAWRAKRVRDSFARR</sequence>
<dbReference type="Proteomes" id="UP000528945">
    <property type="component" value="Unassembled WGS sequence"/>
</dbReference>
<name>A0AAW3TW85_9SPHN</name>
<reference evidence="3 4" key="1">
    <citation type="submission" date="2020-08" db="EMBL/GenBank/DDBJ databases">
        <title>Genomic Encyclopedia of Type Strains, Phase IV (KMG-IV): sequencing the most valuable type-strain genomes for metagenomic binning, comparative biology and taxonomic classification.</title>
        <authorList>
            <person name="Goeker M."/>
        </authorList>
    </citation>
    <scope>NUCLEOTIDE SEQUENCE [LARGE SCALE GENOMIC DNA]</scope>
    <source>
        <strain evidence="3 4">DSM 15581</strain>
    </source>
</reference>
<dbReference type="Pfam" id="PF13362">
    <property type="entry name" value="Toprim_3"/>
    <property type="match status" value="1"/>
</dbReference>
<evidence type="ECO:0000313" key="4">
    <source>
        <dbReference type="Proteomes" id="UP000528945"/>
    </source>
</evidence>
<dbReference type="InterPro" id="IPR055570">
    <property type="entry name" value="DUF7146"/>
</dbReference>
<dbReference type="Pfam" id="PF23639">
    <property type="entry name" value="DUF7146"/>
    <property type="match status" value="1"/>
</dbReference>
<dbReference type="InterPro" id="IPR006171">
    <property type="entry name" value="TOPRIM_dom"/>
</dbReference>
<evidence type="ECO:0008006" key="5">
    <source>
        <dbReference type="Google" id="ProtNLM"/>
    </source>
</evidence>
<comment type="caution">
    <text evidence="3">The sequence shown here is derived from an EMBL/GenBank/DDBJ whole genome shotgun (WGS) entry which is preliminary data.</text>
</comment>
<evidence type="ECO:0000259" key="1">
    <source>
        <dbReference type="Pfam" id="PF13362"/>
    </source>
</evidence>
<accession>A0AAW3TW85</accession>